<dbReference type="Proteomes" id="UP000533476">
    <property type="component" value="Unassembled WGS sequence"/>
</dbReference>
<accession>A0A7Y0Q3Q9</accession>
<feature type="non-terminal residue" evidence="2">
    <location>
        <position position="1"/>
    </location>
</feature>
<comment type="caution">
    <text evidence="2">The sequence shown here is derived from an EMBL/GenBank/DDBJ whole genome shotgun (WGS) entry which is preliminary data.</text>
</comment>
<keyword evidence="3" id="KW-1185">Reference proteome</keyword>
<evidence type="ECO:0000313" key="2">
    <source>
        <dbReference type="EMBL" id="NMP23792.1"/>
    </source>
</evidence>
<sequence>LGASLRTSLRTSLGASLGVSLGASLRTSLGASLGASLGDSLLGQGLVSPSFWGSIDLWWIAFYQFGRYLGVTYAPDAAEKLDIMDAIGQSCGWWYPFEGACIACERPEIIQMEEHPQWSGIYRLHATDGPAVRFRDGWSIYAWHGVRVPAQLIDTPSLITRDDILSEMNAEVRRAMMERLGHDRFASLLDLEPIHEEAWNGQTYTLLRSRERDTVAGDYLQFVRVTCPSTGRVYHLCVPPSVRTAREAVAWSFAMEADEYDPTREA</sequence>
<dbReference type="Pfam" id="PF20530">
    <property type="entry name" value="DUF6745"/>
    <property type="match status" value="1"/>
</dbReference>
<proteinExistence type="predicted"/>
<protein>
    <recommendedName>
        <fullName evidence="1">DUF6745 domain-containing protein</fullName>
    </recommendedName>
</protein>
<organism evidence="2 3">
    <name type="scientific">Sulfobacillus harzensis</name>
    <dbReference type="NCBI Taxonomy" id="2729629"/>
    <lineage>
        <taxon>Bacteria</taxon>
        <taxon>Bacillati</taxon>
        <taxon>Bacillota</taxon>
        <taxon>Clostridia</taxon>
        <taxon>Eubacteriales</taxon>
        <taxon>Clostridiales Family XVII. Incertae Sedis</taxon>
        <taxon>Sulfobacillus</taxon>
    </lineage>
</organism>
<evidence type="ECO:0000313" key="3">
    <source>
        <dbReference type="Proteomes" id="UP000533476"/>
    </source>
</evidence>
<dbReference type="InterPro" id="IPR046633">
    <property type="entry name" value="DUF6745"/>
</dbReference>
<evidence type="ECO:0000259" key="1">
    <source>
        <dbReference type="Pfam" id="PF20530"/>
    </source>
</evidence>
<dbReference type="AlphaFoldDB" id="A0A7Y0Q3Q9"/>
<reference evidence="2 3" key="1">
    <citation type="submission" date="2020-04" db="EMBL/GenBank/DDBJ databases">
        <authorList>
            <person name="Zhang R."/>
            <person name="Schippers A."/>
        </authorList>
    </citation>
    <scope>NUCLEOTIDE SEQUENCE [LARGE SCALE GENOMIC DNA]</scope>
    <source>
        <strain evidence="2 3">DSM 109850</strain>
    </source>
</reference>
<dbReference type="EMBL" id="JABBVZ010000067">
    <property type="protein sequence ID" value="NMP23792.1"/>
    <property type="molecule type" value="Genomic_DNA"/>
</dbReference>
<gene>
    <name evidence="2" type="ORF">HIJ39_15750</name>
</gene>
<name>A0A7Y0Q3Q9_9FIRM</name>
<dbReference type="RefSeq" id="WP_207711725.1">
    <property type="nucleotide sequence ID" value="NZ_JABBVZ010000067.1"/>
</dbReference>
<feature type="domain" description="DUF6745" evidence="1">
    <location>
        <begin position="74"/>
        <end position="265"/>
    </location>
</feature>